<dbReference type="EMBL" id="CP031385">
    <property type="protein sequence ID" value="QPG94791.1"/>
    <property type="molecule type" value="Genomic_DNA"/>
</dbReference>
<dbReference type="PANTHER" id="PTHR46243:SF1">
    <property type="entry name" value="BIS(5'-ADENOSYL)-TRIPHOSPHATASE"/>
    <property type="match status" value="1"/>
</dbReference>
<evidence type="ECO:0000256" key="3">
    <source>
        <dbReference type="PIRSR" id="PIRSR639383-1"/>
    </source>
</evidence>
<evidence type="ECO:0000256" key="2">
    <source>
        <dbReference type="ARBA" id="ARBA00022801"/>
    </source>
</evidence>
<feature type="domain" description="HIT" evidence="9">
    <location>
        <begin position="31"/>
        <end position="145"/>
    </location>
</feature>
<comment type="catalytic activity">
    <reaction evidence="7">
        <text>P(1),P(3)-bis(5'-adenosyl) triphosphate + H2O = AMP + ADP + 2 H(+)</text>
        <dbReference type="Rhea" id="RHEA:13893"/>
        <dbReference type="ChEBI" id="CHEBI:15377"/>
        <dbReference type="ChEBI" id="CHEBI:15378"/>
        <dbReference type="ChEBI" id="CHEBI:58529"/>
        <dbReference type="ChEBI" id="CHEBI:456215"/>
        <dbReference type="ChEBI" id="CHEBI:456216"/>
        <dbReference type="EC" id="3.6.1.29"/>
    </reaction>
</comment>
<dbReference type="InterPro" id="IPR011146">
    <property type="entry name" value="HIT-like"/>
</dbReference>
<evidence type="ECO:0000313" key="10">
    <source>
        <dbReference type="EMBL" id="QPG94791.1"/>
    </source>
</evidence>
<feature type="binding site" evidence="4">
    <location>
        <position position="56"/>
    </location>
    <ligand>
        <name>substrate</name>
    </ligand>
</feature>
<evidence type="ECO:0000256" key="7">
    <source>
        <dbReference type="RuleBase" id="RU366076"/>
    </source>
</evidence>
<dbReference type="OrthoDB" id="680339at2759"/>
<dbReference type="AlphaFoldDB" id="A0A7S9KME3"/>
<feature type="binding site" evidence="4">
    <location>
        <position position="134"/>
    </location>
    <ligand>
        <name>substrate</name>
    </ligand>
</feature>
<dbReference type="InterPro" id="IPR019808">
    <property type="entry name" value="Histidine_triad_CS"/>
</dbReference>
<gene>
    <name evidence="10" type="ORF">C2857_006981</name>
</gene>
<feature type="binding site" evidence="4">
    <location>
        <begin position="125"/>
        <end position="128"/>
    </location>
    <ligand>
        <name>substrate</name>
    </ligand>
</feature>
<organism evidence="10 11">
    <name type="scientific">Epichloe festucae (strain Fl1)</name>
    <dbReference type="NCBI Taxonomy" id="877507"/>
    <lineage>
        <taxon>Eukaryota</taxon>
        <taxon>Fungi</taxon>
        <taxon>Dikarya</taxon>
        <taxon>Ascomycota</taxon>
        <taxon>Pezizomycotina</taxon>
        <taxon>Sordariomycetes</taxon>
        <taxon>Hypocreomycetidae</taxon>
        <taxon>Hypocreales</taxon>
        <taxon>Clavicipitaceae</taxon>
        <taxon>Epichloe</taxon>
    </lineage>
</organism>
<comment type="cofactor">
    <cofactor evidence="7">
        <name>Mn(2+)</name>
        <dbReference type="ChEBI" id="CHEBI:29035"/>
    </cofactor>
</comment>
<feature type="binding site" evidence="4">
    <location>
        <position position="119"/>
    </location>
    <ligand>
        <name>substrate</name>
    </ligand>
</feature>
<feature type="active site" description="Tele-AMP-histidine intermediate" evidence="3">
    <location>
        <position position="132"/>
    </location>
</feature>
<dbReference type="PROSITE" id="PS51084">
    <property type="entry name" value="HIT_2"/>
    <property type="match status" value="1"/>
</dbReference>
<accession>A0A7S9KME3</accession>
<dbReference type="GO" id="GO:0047710">
    <property type="term" value="F:bis(5'-adenosyl)-triphosphatase activity"/>
    <property type="evidence" value="ECO:0007669"/>
    <property type="project" value="UniProtKB-UniRule"/>
</dbReference>
<dbReference type="FunFam" id="3.30.428.10:FF:000011">
    <property type="entry name" value="Fragile histidine triad"/>
    <property type="match status" value="1"/>
</dbReference>
<name>A0A7S9KME3_EPIFF</name>
<evidence type="ECO:0000313" key="11">
    <source>
        <dbReference type="Proteomes" id="UP000594364"/>
    </source>
</evidence>
<dbReference type="CDD" id="cd01275">
    <property type="entry name" value="FHIT"/>
    <property type="match status" value="1"/>
</dbReference>
<evidence type="ECO:0000256" key="8">
    <source>
        <dbReference type="SAM" id="MobiDB-lite"/>
    </source>
</evidence>
<evidence type="ECO:0000256" key="6">
    <source>
        <dbReference type="PROSITE-ProRule" id="PRU00464"/>
    </source>
</evidence>
<feature type="short sequence motif" description="Histidine triad motif" evidence="6">
    <location>
        <begin position="130"/>
        <end position="134"/>
    </location>
</feature>
<keyword evidence="11" id="KW-1185">Reference proteome</keyword>
<sequence>MLRSVFGATRSFSSTSLSRATMVSTTGAGSRTIRFGPFEVTKQVFLTTPHSFALVNLKPLVPGHVLVCPLRQHLRLTDLCPAETADLFGAVQLTQKMLAKRYFPDPEHLLSGSFTIAIQDGPDSGQTVPHVHVHVIPRRANDVGENPDVIYTKMASEDGNVGGALWDRERRPAPGGAMPPIEDHDRNARTAEDMEDEAEQYREALKQMGSV</sequence>
<dbReference type="SUPFAM" id="SSF54197">
    <property type="entry name" value="HIT-like"/>
    <property type="match status" value="1"/>
</dbReference>
<dbReference type="InterPro" id="IPR051884">
    <property type="entry name" value="Bis(5'-adenosyl)-TPase_reg"/>
</dbReference>
<keyword evidence="1 7" id="KW-0547">Nucleotide-binding</keyword>
<dbReference type="PROSITE" id="PS00892">
    <property type="entry name" value="HIT_1"/>
    <property type="match status" value="1"/>
</dbReference>
<dbReference type="PANTHER" id="PTHR46243">
    <property type="entry name" value="BIS(5'-ADENOSYL)-TRIPHOSPHATASE"/>
    <property type="match status" value="1"/>
</dbReference>
<dbReference type="Proteomes" id="UP000594364">
    <property type="component" value="Chromosome 1"/>
</dbReference>
<evidence type="ECO:0000256" key="1">
    <source>
        <dbReference type="ARBA" id="ARBA00022741"/>
    </source>
</evidence>
<reference evidence="10 11" key="1">
    <citation type="journal article" date="2018" name="PLoS Genet.">
        <title>Repeat elements organise 3D genome structure and mediate transcription in the filamentous fungus Epichloe festucae.</title>
        <authorList>
            <person name="Winter D.J."/>
            <person name="Ganley A.R.D."/>
            <person name="Young C.A."/>
            <person name="Liachko I."/>
            <person name="Schardl C.L."/>
            <person name="Dupont P.Y."/>
            <person name="Berry D."/>
            <person name="Ram A."/>
            <person name="Scott B."/>
            <person name="Cox M.P."/>
        </authorList>
    </citation>
    <scope>NUCLEOTIDE SEQUENCE [LARGE SCALE GENOMIC DNA]</scope>
    <source>
        <strain evidence="10 11">Fl1</strain>
    </source>
</reference>
<dbReference type="InterPro" id="IPR036265">
    <property type="entry name" value="HIT-like_sf"/>
</dbReference>
<feature type="compositionally biased region" description="Basic and acidic residues" evidence="8">
    <location>
        <begin position="181"/>
        <end position="192"/>
    </location>
</feature>
<dbReference type="GO" id="GO:0000166">
    <property type="term" value="F:nucleotide binding"/>
    <property type="evidence" value="ECO:0007669"/>
    <property type="project" value="UniProtKB-KW"/>
</dbReference>
<evidence type="ECO:0000259" key="9">
    <source>
        <dbReference type="PROSITE" id="PS51084"/>
    </source>
</evidence>
<feature type="site" description="Important for induction of apoptosis" evidence="5">
    <location>
        <position position="151"/>
    </location>
</feature>
<dbReference type="EC" id="3.6.1.29" evidence="7"/>
<dbReference type="Gene3D" id="3.30.428.10">
    <property type="entry name" value="HIT-like"/>
    <property type="match status" value="1"/>
</dbReference>
<dbReference type="Pfam" id="PF01230">
    <property type="entry name" value="HIT"/>
    <property type="match status" value="1"/>
</dbReference>
<feature type="region of interest" description="Disordered" evidence="8">
    <location>
        <begin position="161"/>
        <end position="211"/>
    </location>
</feature>
<protein>
    <recommendedName>
        <fullName evidence="7">Bis(5'-adenosyl)-triphosphatase</fullName>
        <ecNumber evidence="7">3.6.1.29</ecNumber>
    </recommendedName>
</protein>
<keyword evidence="2 7" id="KW-0378">Hydrolase</keyword>
<dbReference type="InterPro" id="IPR039383">
    <property type="entry name" value="FHIT"/>
</dbReference>
<evidence type="ECO:0000256" key="5">
    <source>
        <dbReference type="PIRSR" id="PIRSR639383-3"/>
    </source>
</evidence>
<evidence type="ECO:0000256" key="4">
    <source>
        <dbReference type="PIRSR" id="PIRSR639383-2"/>
    </source>
</evidence>
<proteinExistence type="predicted"/>